<feature type="compositionally biased region" description="Basic and acidic residues" evidence="3">
    <location>
        <begin position="228"/>
        <end position="265"/>
    </location>
</feature>
<dbReference type="PANTHER" id="PTHR12842:SF6">
    <property type="entry name" value="FI01459P"/>
    <property type="match status" value="1"/>
</dbReference>
<dbReference type="RefSeq" id="XP_015511824.1">
    <property type="nucleotide sequence ID" value="XM_015656338.1"/>
</dbReference>
<evidence type="ECO:0000313" key="4">
    <source>
        <dbReference type="Proteomes" id="UP000829291"/>
    </source>
</evidence>
<dbReference type="GeneID" id="107218456"/>
<dbReference type="InterPro" id="IPR007998">
    <property type="entry name" value="DUF719"/>
</dbReference>
<dbReference type="Proteomes" id="UP000829291">
    <property type="component" value="Chromosome 6"/>
</dbReference>
<feature type="region of interest" description="Disordered" evidence="3">
    <location>
        <begin position="1"/>
        <end position="273"/>
    </location>
</feature>
<proteinExistence type="inferred from homology"/>
<gene>
    <name evidence="5 6" type="primary">LOC107218456</name>
</gene>
<evidence type="ECO:0000256" key="3">
    <source>
        <dbReference type="SAM" id="MobiDB-lite"/>
    </source>
</evidence>
<dbReference type="KEGG" id="nlo:107218456"/>
<dbReference type="AlphaFoldDB" id="A0A6J0BA39"/>
<protein>
    <submittedName>
        <fullName evidence="5 6">Protein FAM114A2</fullName>
    </submittedName>
</protein>
<keyword evidence="2" id="KW-0597">Phosphoprotein</keyword>
<feature type="compositionally biased region" description="Basic and acidic residues" evidence="3">
    <location>
        <begin position="166"/>
        <end position="219"/>
    </location>
</feature>
<feature type="region of interest" description="Disordered" evidence="3">
    <location>
        <begin position="365"/>
        <end position="412"/>
    </location>
</feature>
<keyword evidence="4" id="KW-1185">Reference proteome</keyword>
<name>A0A6J0BA39_NEOLC</name>
<evidence type="ECO:0000256" key="1">
    <source>
        <dbReference type="ARBA" id="ARBA00006903"/>
    </source>
</evidence>
<feature type="compositionally biased region" description="Acidic residues" evidence="3">
    <location>
        <begin position="1"/>
        <end position="17"/>
    </location>
</feature>
<dbReference type="Pfam" id="PF05334">
    <property type="entry name" value="DUF719"/>
    <property type="match status" value="1"/>
</dbReference>
<feature type="compositionally biased region" description="Basic and acidic residues" evidence="3">
    <location>
        <begin position="374"/>
        <end position="403"/>
    </location>
</feature>
<accession>A0A6J0BA39</accession>
<organism evidence="4 6">
    <name type="scientific">Neodiprion lecontei</name>
    <name type="common">Redheaded pine sawfly</name>
    <dbReference type="NCBI Taxonomy" id="441921"/>
    <lineage>
        <taxon>Eukaryota</taxon>
        <taxon>Metazoa</taxon>
        <taxon>Ecdysozoa</taxon>
        <taxon>Arthropoda</taxon>
        <taxon>Hexapoda</taxon>
        <taxon>Insecta</taxon>
        <taxon>Pterygota</taxon>
        <taxon>Neoptera</taxon>
        <taxon>Endopterygota</taxon>
        <taxon>Hymenoptera</taxon>
        <taxon>Tenthredinoidea</taxon>
        <taxon>Diprionidae</taxon>
        <taxon>Diprioninae</taxon>
        <taxon>Neodiprion</taxon>
    </lineage>
</organism>
<evidence type="ECO:0000313" key="5">
    <source>
        <dbReference type="RefSeq" id="XP_015511824.1"/>
    </source>
</evidence>
<feature type="compositionally biased region" description="Basic and acidic residues" evidence="3">
    <location>
        <begin position="85"/>
        <end position="96"/>
    </location>
</feature>
<feature type="compositionally biased region" description="Polar residues" evidence="3">
    <location>
        <begin position="116"/>
        <end position="125"/>
    </location>
</feature>
<dbReference type="RefSeq" id="XP_015511825.1">
    <property type="nucleotide sequence ID" value="XM_015656339.1"/>
</dbReference>
<evidence type="ECO:0000256" key="2">
    <source>
        <dbReference type="ARBA" id="ARBA00022553"/>
    </source>
</evidence>
<comment type="similarity">
    <text evidence="1">Belongs to the FAM114 family.</text>
</comment>
<evidence type="ECO:0000313" key="6">
    <source>
        <dbReference type="RefSeq" id="XP_015511825.1"/>
    </source>
</evidence>
<feature type="compositionally biased region" description="Basic residues" evidence="3">
    <location>
        <begin position="62"/>
        <end position="75"/>
    </location>
</feature>
<dbReference type="OrthoDB" id="5597648at2759"/>
<reference evidence="5 6" key="1">
    <citation type="submission" date="2025-04" db="UniProtKB">
        <authorList>
            <consortium name="RefSeq"/>
        </authorList>
    </citation>
    <scope>IDENTIFICATION</scope>
    <source>
        <tissue evidence="5 6">Whole body</tissue>
    </source>
</reference>
<sequence>MATSESDDFESADEELDNLSAPAKRVSPRRARAVVDSDSDDTDWTSSKIDPSYGTLGTSDTKRKRASPTFPKHKPSSIQVSLKNLESEGKSDDTVDPKPALSQPPAVSQAEKEASSESNTSQDLSVPNEKKPEPSNETGKSDGSVLPPKTTDERQATSELSTTASGKDEVEKPVTETVSRPKRERQQRQQKQREPRSLGEKKLGSKITSEDAKPRKVEGAVKSPIVEKCWEELDDILSKPRPDIEQRKSKWDSSWDDPTKPKGADEEIEENIEVPEELKSNKKFKEVFKSDGWGDMDEDLEIPDEMSEEKILPVLDKLSLAGEEQNKNAGWGWGGWGVSSLINTASAGVTSLTNHVSHGLTMLEESIGVPDPEELAKTEESETEGSKTEGVADERSQLEKEPSDTQSQSSFGFGNLMSGVSSITKLVESTSNKVIAGGLDTLETIGKKTMEVLQDGDPGLKKKRAFFTQDSDKPILSQMLREAKDKAETEEKTLEEKQLARKVHFESLFDDYQGLVHLEALEMLSKQCDIKIQQHMINLNADELCSVQETLDEVKELCDLGDDDGDDVHETDLQERLKGACKDLGVTMTYDKLIDTWEQTRAYLSTVISTESVPADREVFQRAISTLAQFTALSVERFHKTAELLLVKERRSTVNEADALVQLTNILAGEVGVIANLFADKLNERVKHSDKPDATNANITTIFLEAANASSYIQDAFKLLIPVLQVGAT</sequence>
<dbReference type="PANTHER" id="PTHR12842">
    <property type="entry name" value="FI01459P"/>
    <property type="match status" value="1"/>
</dbReference>